<keyword evidence="11" id="KW-1185">Reference proteome</keyword>
<dbReference type="Gene3D" id="3.90.1860.10">
    <property type="entry name" value="tRNA-splicing ligase RtcB"/>
    <property type="match status" value="1"/>
</dbReference>
<dbReference type="GO" id="GO:0042245">
    <property type="term" value="P:RNA repair"/>
    <property type="evidence" value="ECO:0007669"/>
    <property type="project" value="UniProtKB-KW"/>
</dbReference>
<keyword evidence="4" id="KW-0479">Metal-binding</keyword>
<dbReference type="InterPro" id="IPR036025">
    <property type="entry name" value="RtcB-like_sf"/>
</dbReference>
<evidence type="ECO:0000256" key="3">
    <source>
        <dbReference type="ARBA" id="ARBA00022598"/>
    </source>
</evidence>
<dbReference type="GO" id="GO:0170057">
    <property type="term" value="F:RNA ligase (GTP) activity"/>
    <property type="evidence" value="ECO:0007669"/>
    <property type="project" value="UniProtKB-EC"/>
</dbReference>
<evidence type="ECO:0000256" key="8">
    <source>
        <dbReference type="ARBA" id="ARBA00023211"/>
    </source>
</evidence>
<comment type="catalytic activity">
    <reaction evidence="9">
        <text>a 3'-end 3'-phospho-ribonucleotide-RNA + a 5'-end dephospho-ribonucleoside-RNA + GTP = a ribonucleotidyl-ribonucleotide-RNA + GMP + diphosphate</text>
        <dbReference type="Rhea" id="RHEA:68076"/>
        <dbReference type="Rhea" id="RHEA-COMP:10463"/>
        <dbReference type="Rhea" id="RHEA-COMP:13936"/>
        <dbReference type="Rhea" id="RHEA-COMP:17355"/>
        <dbReference type="ChEBI" id="CHEBI:33019"/>
        <dbReference type="ChEBI" id="CHEBI:37565"/>
        <dbReference type="ChEBI" id="CHEBI:58115"/>
        <dbReference type="ChEBI" id="CHEBI:83062"/>
        <dbReference type="ChEBI" id="CHEBI:138284"/>
        <dbReference type="ChEBI" id="CHEBI:173118"/>
        <dbReference type="EC" id="6.5.1.8"/>
    </reaction>
</comment>
<keyword evidence="7" id="KW-0342">GTP-binding</keyword>
<evidence type="ECO:0000256" key="7">
    <source>
        <dbReference type="ARBA" id="ARBA00023134"/>
    </source>
</evidence>
<dbReference type="GO" id="GO:0005525">
    <property type="term" value="F:GTP binding"/>
    <property type="evidence" value="ECO:0007669"/>
    <property type="project" value="UniProtKB-KW"/>
</dbReference>
<dbReference type="GO" id="GO:0006396">
    <property type="term" value="P:RNA processing"/>
    <property type="evidence" value="ECO:0007669"/>
    <property type="project" value="InterPro"/>
</dbReference>
<keyword evidence="6" id="KW-0692">RNA repair</keyword>
<evidence type="ECO:0000256" key="6">
    <source>
        <dbReference type="ARBA" id="ARBA00022800"/>
    </source>
</evidence>
<keyword evidence="8" id="KW-0464">Manganese</keyword>
<evidence type="ECO:0000256" key="1">
    <source>
        <dbReference type="ARBA" id="ARBA00001936"/>
    </source>
</evidence>
<evidence type="ECO:0000256" key="9">
    <source>
        <dbReference type="ARBA" id="ARBA00047746"/>
    </source>
</evidence>
<dbReference type="EMBL" id="LSOG01000078">
    <property type="protein sequence ID" value="OEH46047.1"/>
    <property type="molecule type" value="Genomic_DNA"/>
</dbReference>
<dbReference type="PATRIC" id="fig|45071.6.peg.367"/>
<dbReference type="GO" id="GO:0046872">
    <property type="term" value="F:metal ion binding"/>
    <property type="evidence" value="ECO:0007669"/>
    <property type="project" value="UniProtKB-KW"/>
</dbReference>
<dbReference type="Pfam" id="PF01139">
    <property type="entry name" value="RtcB"/>
    <property type="match status" value="1"/>
</dbReference>
<dbReference type="Proteomes" id="UP000095229">
    <property type="component" value="Unassembled WGS sequence"/>
</dbReference>
<organism evidence="10 11">
    <name type="scientific">Legionella parisiensis</name>
    <dbReference type="NCBI Taxonomy" id="45071"/>
    <lineage>
        <taxon>Bacteria</taxon>
        <taxon>Pseudomonadati</taxon>
        <taxon>Pseudomonadota</taxon>
        <taxon>Gammaproteobacteria</taxon>
        <taxon>Legionellales</taxon>
        <taxon>Legionellaceae</taxon>
        <taxon>Legionella</taxon>
    </lineage>
</organism>
<evidence type="ECO:0000256" key="5">
    <source>
        <dbReference type="ARBA" id="ARBA00022741"/>
    </source>
</evidence>
<comment type="caution">
    <text evidence="10">The sequence shown here is derived from an EMBL/GenBank/DDBJ whole genome shotgun (WGS) entry which is preliminary data.</text>
</comment>
<gene>
    <name evidence="10" type="ORF">lpari_02929</name>
</gene>
<dbReference type="InterPro" id="IPR001233">
    <property type="entry name" value="RtcB"/>
</dbReference>
<keyword evidence="3" id="KW-0436">Ligase</keyword>
<protein>
    <recommendedName>
        <fullName evidence="2">3'-phosphate/5'-hydroxy nucleic acid ligase</fullName>
        <ecNumber evidence="2">6.5.1.8</ecNumber>
    </recommendedName>
</protein>
<accession>A0A1E5JND2</accession>
<dbReference type="OrthoDB" id="5654119at2"/>
<dbReference type="AlphaFoldDB" id="A0A1E5JND2"/>
<reference evidence="10 11" key="1">
    <citation type="submission" date="2016-02" db="EMBL/GenBank/DDBJ databases">
        <title>Secondary metabolites in Legionella.</title>
        <authorList>
            <person name="Tobias N.J."/>
            <person name="Bode H.B."/>
        </authorList>
    </citation>
    <scope>NUCLEOTIDE SEQUENCE [LARGE SCALE GENOMIC DNA]</scope>
    <source>
        <strain evidence="10 11">DSM 19216</strain>
    </source>
</reference>
<sequence length="427" mass="49789">MNSALVRTYAASNLKNYFYSTQVMKKVSEVLSFLMPNHELHLFPEATIKTNKLPNGLLIKSELGKTMLMPAILRDPGCGFLLFHIKNINADSSIDVAHSVLKFCRKLEKTRIQLDNSWHDILCCGINHLNKANEYPHNYFSIDLKFLYLDIELGRLNRDINNITNTLELKTVQPLSMTRRHNELFGFLHTGSEYFPEYIHKHWSRVAADYSYRNGLSTLNAMNQGMYGFPDSIEEAYEYQQELKAAMNYCVFKRYWIFNQLKRYLHEQHKDVEITVLSDNCHAGLFEMKKNDKKYLLQSRGVQLLINGQTPYLMAGHKESESFLLKGYSGKELAYLGHGTSYSIDRNFKYAELLGRQKVAQSLNQLKYIMTNTKLEEDKCLAYTYNIQKQKEYLEQSSLNFSPLYPLVNYQGPYLRRVLNHDNKSQH</sequence>
<evidence type="ECO:0000313" key="11">
    <source>
        <dbReference type="Proteomes" id="UP000095229"/>
    </source>
</evidence>
<dbReference type="STRING" id="45071.Lpar_0341"/>
<evidence type="ECO:0000313" key="10">
    <source>
        <dbReference type="EMBL" id="OEH46047.1"/>
    </source>
</evidence>
<dbReference type="EC" id="6.5.1.8" evidence="2"/>
<proteinExistence type="predicted"/>
<keyword evidence="5" id="KW-0547">Nucleotide-binding</keyword>
<comment type="cofactor">
    <cofactor evidence="1">
        <name>Mn(2+)</name>
        <dbReference type="ChEBI" id="CHEBI:29035"/>
    </cofactor>
</comment>
<dbReference type="SUPFAM" id="SSF103365">
    <property type="entry name" value="Hypothetical protein PH1602"/>
    <property type="match status" value="1"/>
</dbReference>
<name>A0A1E5JND2_9GAMM</name>
<evidence type="ECO:0000256" key="2">
    <source>
        <dbReference type="ARBA" id="ARBA00012726"/>
    </source>
</evidence>
<evidence type="ECO:0000256" key="4">
    <source>
        <dbReference type="ARBA" id="ARBA00022723"/>
    </source>
</evidence>